<feature type="region of interest" description="Disordered" evidence="1">
    <location>
        <begin position="1"/>
        <end position="73"/>
    </location>
</feature>
<accession>A0A517PF86</accession>
<protein>
    <submittedName>
        <fullName evidence="2">Uncharacterized protein</fullName>
    </submittedName>
</protein>
<gene>
    <name evidence="2" type="ORF">CA12_41700</name>
</gene>
<dbReference type="Proteomes" id="UP000318741">
    <property type="component" value="Chromosome"/>
</dbReference>
<dbReference type="AlphaFoldDB" id="A0A517PF86"/>
<evidence type="ECO:0000256" key="1">
    <source>
        <dbReference type="SAM" id="MobiDB-lite"/>
    </source>
</evidence>
<dbReference type="RefSeq" id="WP_145361011.1">
    <property type="nucleotide sequence ID" value="NZ_CP036265.1"/>
</dbReference>
<proteinExistence type="predicted"/>
<evidence type="ECO:0000313" key="2">
    <source>
        <dbReference type="EMBL" id="QDT18032.1"/>
    </source>
</evidence>
<sequence length="73" mass="7561">MRGVERELVGRRASVPDREQIDGGAGEGGRIAPDVLGEEGGEGGVPGSLFNAQRGHAGGSAAYHPNQCTSRFR</sequence>
<keyword evidence="3" id="KW-1185">Reference proteome</keyword>
<reference evidence="2 3" key="1">
    <citation type="submission" date="2019-02" db="EMBL/GenBank/DDBJ databases">
        <title>Deep-cultivation of Planctomycetes and their phenomic and genomic characterization uncovers novel biology.</title>
        <authorList>
            <person name="Wiegand S."/>
            <person name="Jogler M."/>
            <person name="Boedeker C."/>
            <person name="Pinto D."/>
            <person name="Vollmers J."/>
            <person name="Rivas-Marin E."/>
            <person name="Kohn T."/>
            <person name="Peeters S.H."/>
            <person name="Heuer A."/>
            <person name="Rast P."/>
            <person name="Oberbeckmann S."/>
            <person name="Bunk B."/>
            <person name="Jeske O."/>
            <person name="Meyerdierks A."/>
            <person name="Storesund J.E."/>
            <person name="Kallscheuer N."/>
            <person name="Luecker S."/>
            <person name="Lage O.M."/>
            <person name="Pohl T."/>
            <person name="Merkel B.J."/>
            <person name="Hornburger P."/>
            <person name="Mueller R.-W."/>
            <person name="Bruemmer F."/>
            <person name="Labrenz M."/>
            <person name="Spormann A.M."/>
            <person name="Op den Camp H."/>
            <person name="Overmann J."/>
            <person name="Amann R."/>
            <person name="Jetten M.S.M."/>
            <person name="Mascher T."/>
            <person name="Medema M.H."/>
            <person name="Devos D.P."/>
            <person name="Kaster A.-K."/>
            <person name="Ovreas L."/>
            <person name="Rohde M."/>
            <person name="Galperin M.Y."/>
            <person name="Jogler C."/>
        </authorList>
    </citation>
    <scope>NUCLEOTIDE SEQUENCE [LARGE SCALE GENOMIC DNA]</scope>
    <source>
        <strain evidence="2 3">CA12</strain>
    </source>
</reference>
<name>A0A517PF86_9PLAN</name>
<organism evidence="2 3">
    <name type="scientific">Alienimonas californiensis</name>
    <dbReference type="NCBI Taxonomy" id="2527989"/>
    <lineage>
        <taxon>Bacteria</taxon>
        <taxon>Pseudomonadati</taxon>
        <taxon>Planctomycetota</taxon>
        <taxon>Planctomycetia</taxon>
        <taxon>Planctomycetales</taxon>
        <taxon>Planctomycetaceae</taxon>
        <taxon>Alienimonas</taxon>
    </lineage>
</organism>
<dbReference type="EMBL" id="CP036265">
    <property type="protein sequence ID" value="QDT18032.1"/>
    <property type="molecule type" value="Genomic_DNA"/>
</dbReference>
<feature type="compositionally biased region" description="Basic and acidic residues" evidence="1">
    <location>
        <begin position="1"/>
        <end position="21"/>
    </location>
</feature>
<evidence type="ECO:0000313" key="3">
    <source>
        <dbReference type="Proteomes" id="UP000318741"/>
    </source>
</evidence>
<dbReference type="KEGG" id="acaf:CA12_41700"/>